<gene>
    <name evidence="8 11" type="primary">proB</name>
    <name evidence="10" type="ORF">CCAL12919_08650</name>
    <name evidence="11" type="ORF">CCAL9337_01805</name>
</gene>
<dbReference type="InterPro" id="IPR041739">
    <property type="entry name" value="G5K_ProB"/>
</dbReference>
<reference evidence="11 12" key="1">
    <citation type="submission" date="2015-08" db="EMBL/GenBank/DDBJ databases">
        <title>Comparative genomics of the Campylobacter concisus group.</title>
        <authorList>
            <person name="Yee E."/>
            <person name="Chapman M.H."/>
            <person name="Huynh S."/>
            <person name="Bono J.L."/>
            <person name="On S.L."/>
            <person name="St Leger J."/>
            <person name="Foster G."/>
            <person name="Parker C.T."/>
            <person name="Miller W.G."/>
        </authorList>
    </citation>
    <scope>NUCLEOTIDE SEQUENCE [LARGE SCALE GENOMIC DNA]</scope>
    <source>
        <strain evidence="11 12">RM9337</strain>
    </source>
</reference>
<evidence type="ECO:0000256" key="2">
    <source>
        <dbReference type="ARBA" id="ARBA00022605"/>
    </source>
</evidence>
<dbReference type="InterPro" id="IPR011529">
    <property type="entry name" value="Glu_5kinase"/>
</dbReference>
<proteinExistence type="inferred from homology"/>
<keyword evidence="2 8" id="KW-0028">Amino-acid biosynthesis</keyword>
<evidence type="ECO:0000313" key="10">
    <source>
        <dbReference type="EMBL" id="MBE2987181.1"/>
    </source>
</evidence>
<dbReference type="InterPro" id="IPR002478">
    <property type="entry name" value="PUA"/>
</dbReference>
<keyword evidence="1 8" id="KW-0963">Cytoplasm</keyword>
<organism evidence="11 12">
    <name type="scientific">Campylobacter californiensis</name>
    <dbReference type="NCBI Taxonomy" id="1032243"/>
    <lineage>
        <taxon>Bacteria</taxon>
        <taxon>Pseudomonadati</taxon>
        <taxon>Campylobacterota</taxon>
        <taxon>Epsilonproteobacteria</taxon>
        <taxon>Campylobacterales</taxon>
        <taxon>Campylobacteraceae</taxon>
        <taxon>Campylobacter</taxon>
    </lineage>
</organism>
<evidence type="ECO:0000259" key="9">
    <source>
        <dbReference type="SMART" id="SM00359"/>
    </source>
</evidence>
<dbReference type="InterPro" id="IPR036393">
    <property type="entry name" value="AceGlu_kinase-like_sf"/>
</dbReference>
<dbReference type="HAMAP" id="MF_00456">
    <property type="entry name" value="ProB"/>
    <property type="match status" value="1"/>
</dbReference>
<dbReference type="GO" id="GO:0005829">
    <property type="term" value="C:cytosol"/>
    <property type="evidence" value="ECO:0007669"/>
    <property type="project" value="TreeGrafter"/>
</dbReference>
<name>A0AAW3ZSU4_9BACT</name>
<dbReference type="InterPro" id="IPR015947">
    <property type="entry name" value="PUA-like_sf"/>
</dbReference>
<evidence type="ECO:0000313" key="11">
    <source>
        <dbReference type="EMBL" id="MBE3607464.1"/>
    </source>
</evidence>
<feature type="domain" description="PUA" evidence="9">
    <location>
        <begin position="281"/>
        <end position="363"/>
    </location>
</feature>
<keyword evidence="12" id="KW-1185">Reference proteome</keyword>
<feature type="binding site" evidence="8">
    <location>
        <position position="54"/>
    </location>
    <ligand>
        <name>substrate</name>
    </ligand>
</feature>
<dbReference type="InterPro" id="IPR005715">
    <property type="entry name" value="Glu_5kinase/COase_Synthase"/>
</dbReference>
<comment type="similarity">
    <text evidence="8">Belongs to the glutamate 5-kinase family.</text>
</comment>
<dbReference type="InterPro" id="IPR001057">
    <property type="entry name" value="Glu/AcGlu_kinase"/>
</dbReference>
<feature type="binding site" evidence="8">
    <location>
        <begin position="215"/>
        <end position="221"/>
    </location>
    <ligand>
        <name>ATP</name>
        <dbReference type="ChEBI" id="CHEBI:30616"/>
    </ligand>
</feature>
<keyword evidence="4 8" id="KW-0808">Transferase</keyword>
<comment type="caution">
    <text evidence="11">The sequence shown here is derived from an EMBL/GenBank/DDBJ whole genome shotgun (WGS) entry which is preliminary data.</text>
</comment>
<evidence type="ECO:0000256" key="1">
    <source>
        <dbReference type="ARBA" id="ARBA00022490"/>
    </source>
</evidence>
<dbReference type="EMBL" id="LIWG01000001">
    <property type="protein sequence ID" value="MBE3607464.1"/>
    <property type="molecule type" value="Genomic_DNA"/>
</dbReference>
<evidence type="ECO:0000313" key="13">
    <source>
        <dbReference type="Proteomes" id="UP001318760"/>
    </source>
</evidence>
<dbReference type="PIRSF" id="PIRSF000729">
    <property type="entry name" value="GK"/>
    <property type="match status" value="1"/>
</dbReference>
<dbReference type="PANTHER" id="PTHR43654:SF1">
    <property type="entry name" value="ISOPENTENYL PHOSPHATE KINASE"/>
    <property type="match status" value="1"/>
</dbReference>
<keyword evidence="7 8" id="KW-0067">ATP-binding</keyword>
<dbReference type="NCBIfam" id="TIGR01027">
    <property type="entry name" value="proB"/>
    <property type="match status" value="1"/>
</dbReference>
<dbReference type="GO" id="GO:0004349">
    <property type="term" value="F:glutamate 5-kinase activity"/>
    <property type="evidence" value="ECO:0007669"/>
    <property type="project" value="UniProtKB-UniRule"/>
</dbReference>
<dbReference type="Pfam" id="PF00696">
    <property type="entry name" value="AA_kinase"/>
    <property type="match status" value="1"/>
</dbReference>
<dbReference type="InterPro" id="IPR036974">
    <property type="entry name" value="PUA_sf"/>
</dbReference>
<evidence type="ECO:0000256" key="3">
    <source>
        <dbReference type="ARBA" id="ARBA00022650"/>
    </source>
</evidence>
<keyword evidence="3 8" id="KW-0641">Proline biosynthesis</keyword>
<feature type="binding site" evidence="8">
    <location>
        <position position="14"/>
    </location>
    <ligand>
        <name>ATP</name>
        <dbReference type="ChEBI" id="CHEBI:30616"/>
    </ligand>
</feature>
<evidence type="ECO:0000313" key="12">
    <source>
        <dbReference type="Proteomes" id="UP000650616"/>
    </source>
</evidence>
<dbReference type="CDD" id="cd21157">
    <property type="entry name" value="PUA_G5K"/>
    <property type="match status" value="1"/>
</dbReference>
<dbReference type="Proteomes" id="UP000650616">
    <property type="component" value="Unassembled WGS sequence"/>
</dbReference>
<keyword evidence="6 8" id="KW-0418">Kinase</keyword>
<evidence type="ECO:0000256" key="7">
    <source>
        <dbReference type="ARBA" id="ARBA00022840"/>
    </source>
</evidence>
<comment type="function">
    <text evidence="8">Catalyzes the transfer of a phosphate group to glutamate to form L-glutamate 5-phosphate.</text>
</comment>
<dbReference type="InterPro" id="IPR001048">
    <property type="entry name" value="Asp/Glu/Uridylate_kinase"/>
</dbReference>
<accession>A0AAW3ZSU4</accession>
<dbReference type="PRINTS" id="PR00474">
    <property type="entry name" value="GLU5KINASE"/>
</dbReference>
<dbReference type="Gene3D" id="3.40.1160.10">
    <property type="entry name" value="Acetylglutamate kinase-like"/>
    <property type="match status" value="2"/>
</dbReference>
<feature type="binding site" evidence="8">
    <location>
        <position position="153"/>
    </location>
    <ligand>
        <name>substrate</name>
    </ligand>
</feature>
<dbReference type="GO" id="GO:0005524">
    <property type="term" value="F:ATP binding"/>
    <property type="evidence" value="ECO:0007669"/>
    <property type="project" value="UniProtKB-KW"/>
</dbReference>
<dbReference type="GO" id="GO:0003723">
    <property type="term" value="F:RNA binding"/>
    <property type="evidence" value="ECO:0007669"/>
    <property type="project" value="InterPro"/>
</dbReference>
<dbReference type="CDD" id="cd04242">
    <property type="entry name" value="AAK_G5K_ProB"/>
    <property type="match status" value="1"/>
</dbReference>
<dbReference type="Pfam" id="PF01472">
    <property type="entry name" value="PUA"/>
    <property type="match status" value="1"/>
</dbReference>
<comment type="pathway">
    <text evidence="8">Amino-acid biosynthesis; L-proline biosynthesis; L-glutamate 5-semialdehyde from L-glutamate: step 1/2.</text>
</comment>
<evidence type="ECO:0000256" key="6">
    <source>
        <dbReference type="ARBA" id="ARBA00022777"/>
    </source>
</evidence>
<evidence type="ECO:0000256" key="8">
    <source>
        <dbReference type="HAMAP-Rule" id="MF_00456"/>
    </source>
</evidence>
<reference evidence="10 13" key="2">
    <citation type="submission" date="2020-10" db="EMBL/GenBank/DDBJ databases">
        <title>Campylobacter californiensis sp. nov. isolated from cattle and feral swine in California.</title>
        <authorList>
            <person name="Miller W.G."/>
        </authorList>
    </citation>
    <scope>NUCLEOTIDE SEQUENCE [LARGE SCALE GENOMIC DNA]</scope>
    <source>
        <strain evidence="10 13">RM12919</strain>
    </source>
</reference>
<dbReference type="EC" id="2.7.2.11" evidence="8"/>
<sequence>MHRNFKNIKKIVIKVGTSTLTNSDGSLNETLIKSLVAQICDLKNRGFEVILVSSGAVGAGMGLLGLDKKPSNINEKQALAAVGQVALMHLYERIFWAHSKNIAQLLLTRGDFGDRKRYLSVRNVCLKLLSLGIVPIINENDPVVADEIKVGDNDTLSALVAGLVDADLLIILSDIDGLYDKNPNTNLDAKLINTVEEIDENIEKMADGDGGKFGTGGMTTKISAAKMANKIGTNLIIANGKMPNVLFKILNKEKIGTLFLANQKKLSSRKYWLAYGATQKGEIVVDDGAIKALAQGKSLLSVGILDVISEFERGDMINVKSRDGKVVAKGISNYSSSEISLIKGHKSDEIEQILGHKSDNDVIHADNLASKDQN</sequence>
<dbReference type="SMART" id="SM00359">
    <property type="entry name" value="PUA"/>
    <property type="match status" value="1"/>
</dbReference>
<dbReference type="PROSITE" id="PS00902">
    <property type="entry name" value="GLUTAMATE_5_KINASE"/>
    <property type="match status" value="1"/>
</dbReference>
<dbReference type="SUPFAM" id="SSF88697">
    <property type="entry name" value="PUA domain-like"/>
    <property type="match status" value="1"/>
</dbReference>
<comment type="subcellular location">
    <subcellularLocation>
        <location evidence="8">Cytoplasm</location>
    </subcellularLocation>
</comment>
<dbReference type="FunFam" id="3.40.1160.10:FF:000018">
    <property type="entry name" value="Glutamate 5-kinase"/>
    <property type="match status" value="1"/>
</dbReference>
<keyword evidence="5 8" id="KW-0547">Nucleotide-binding</keyword>
<feature type="binding site" evidence="8">
    <location>
        <begin position="173"/>
        <end position="174"/>
    </location>
    <ligand>
        <name>ATP</name>
        <dbReference type="ChEBI" id="CHEBI:30616"/>
    </ligand>
</feature>
<dbReference type="SUPFAM" id="SSF53633">
    <property type="entry name" value="Carbamate kinase-like"/>
    <property type="match status" value="1"/>
</dbReference>
<protein>
    <recommendedName>
        <fullName evidence="8">Glutamate 5-kinase</fullName>
        <ecNumber evidence="8">2.7.2.11</ecNumber>
    </recommendedName>
    <alternativeName>
        <fullName evidence="8">Gamma-glutamyl kinase</fullName>
        <shortName evidence="8">GK</shortName>
    </alternativeName>
</protein>
<dbReference type="Gene3D" id="2.30.130.10">
    <property type="entry name" value="PUA domain"/>
    <property type="match status" value="1"/>
</dbReference>
<dbReference type="Proteomes" id="UP001318760">
    <property type="component" value="Unassembled WGS sequence"/>
</dbReference>
<comment type="catalytic activity">
    <reaction evidence="8">
        <text>L-glutamate + ATP = L-glutamyl 5-phosphate + ADP</text>
        <dbReference type="Rhea" id="RHEA:14877"/>
        <dbReference type="ChEBI" id="CHEBI:29985"/>
        <dbReference type="ChEBI" id="CHEBI:30616"/>
        <dbReference type="ChEBI" id="CHEBI:58274"/>
        <dbReference type="ChEBI" id="CHEBI:456216"/>
        <dbReference type="EC" id="2.7.2.11"/>
    </reaction>
</comment>
<evidence type="ECO:0000256" key="4">
    <source>
        <dbReference type="ARBA" id="ARBA00022679"/>
    </source>
</evidence>
<dbReference type="AlphaFoldDB" id="A0AAW3ZSU4"/>
<feature type="binding site" evidence="8">
    <location>
        <position position="141"/>
    </location>
    <ligand>
        <name>substrate</name>
    </ligand>
</feature>
<dbReference type="EMBL" id="JADBHS010000021">
    <property type="protein sequence ID" value="MBE2987181.1"/>
    <property type="molecule type" value="Genomic_DNA"/>
</dbReference>
<dbReference type="GO" id="GO:0055129">
    <property type="term" value="P:L-proline biosynthetic process"/>
    <property type="evidence" value="ECO:0007669"/>
    <property type="project" value="UniProtKB-UniRule"/>
</dbReference>
<dbReference type="PROSITE" id="PS50890">
    <property type="entry name" value="PUA"/>
    <property type="match status" value="1"/>
</dbReference>
<dbReference type="InterPro" id="IPR019797">
    <property type="entry name" value="Glutamate_5-kinase_CS"/>
</dbReference>
<dbReference type="RefSeq" id="WP_170015367.1">
    <property type="nucleotide sequence ID" value="NZ_CP012545.1"/>
</dbReference>
<dbReference type="PANTHER" id="PTHR43654">
    <property type="entry name" value="GLUTAMATE 5-KINASE"/>
    <property type="match status" value="1"/>
</dbReference>
<evidence type="ECO:0000256" key="5">
    <source>
        <dbReference type="ARBA" id="ARBA00022741"/>
    </source>
</evidence>